<accession>A0ABP7VKN9</accession>
<organism evidence="1 2">
    <name type="scientific">Actinomadura miaoliensis</name>
    <dbReference type="NCBI Taxonomy" id="430685"/>
    <lineage>
        <taxon>Bacteria</taxon>
        <taxon>Bacillati</taxon>
        <taxon>Actinomycetota</taxon>
        <taxon>Actinomycetes</taxon>
        <taxon>Streptosporangiales</taxon>
        <taxon>Thermomonosporaceae</taxon>
        <taxon>Actinomadura</taxon>
    </lineage>
</organism>
<sequence>MLIAAQALARQGQRLAEARRVRQDGINRQILRSFDADVAVLTIRRTPSSE</sequence>
<evidence type="ECO:0000313" key="1">
    <source>
        <dbReference type="EMBL" id="GAA4069357.1"/>
    </source>
</evidence>
<evidence type="ECO:0000313" key="2">
    <source>
        <dbReference type="Proteomes" id="UP001500683"/>
    </source>
</evidence>
<proteinExistence type="predicted"/>
<keyword evidence="2" id="KW-1185">Reference proteome</keyword>
<protein>
    <submittedName>
        <fullName evidence="1">Uncharacterized protein</fullName>
    </submittedName>
</protein>
<comment type="caution">
    <text evidence="1">The sequence shown here is derived from an EMBL/GenBank/DDBJ whole genome shotgun (WGS) entry which is preliminary data.</text>
</comment>
<reference evidence="2" key="1">
    <citation type="journal article" date="2019" name="Int. J. Syst. Evol. Microbiol.">
        <title>The Global Catalogue of Microorganisms (GCM) 10K type strain sequencing project: providing services to taxonomists for standard genome sequencing and annotation.</title>
        <authorList>
            <consortium name="The Broad Institute Genomics Platform"/>
            <consortium name="The Broad Institute Genome Sequencing Center for Infectious Disease"/>
            <person name="Wu L."/>
            <person name="Ma J."/>
        </authorList>
    </citation>
    <scope>NUCLEOTIDE SEQUENCE [LARGE SCALE GENOMIC DNA]</scope>
    <source>
        <strain evidence="2">JCM 16702</strain>
    </source>
</reference>
<name>A0ABP7VKN9_9ACTN</name>
<dbReference type="Proteomes" id="UP001500683">
    <property type="component" value="Unassembled WGS sequence"/>
</dbReference>
<dbReference type="EMBL" id="BAAAZG010000016">
    <property type="protein sequence ID" value="GAA4069357.1"/>
    <property type="molecule type" value="Genomic_DNA"/>
</dbReference>
<gene>
    <name evidence="1" type="ORF">GCM10022214_25660</name>
</gene>